<keyword evidence="2" id="KW-1185">Reference proteome</keyword>
<accession>A0A9X2FAH4</accession>
<dbReference type="EMBL" id="JAMXLR010000048">
    <property type="protein sequence ID" value="MCO6044949.1"/>
    <property type="molecule type" value="Genomic_DNA"/>
</dbReference>
<evidence type="ECO:0008006" key="3">
    <source>
        <dbReference type="Google" id="ProtNLM"/>
    </source>
</evidence>
<organism evidence="1 2">
    <name type="scientific">Aeoliella straminimaris</name>
    <dbReference type="NCBI Taxonomy" id="2954799"/>
    <lineage>
        <taxon>Bacteria</taxon>
        <taxon>Pseudomonadati</taxon>
        <taxon>Planctomycetota</taxon>
        <taxon>Planctomycetia</taxon>
        <taxon>Pirellulales</taxon>
        <taxon>Lacipirellulaceae</taxon>
        <taxon>Aeoliella</taxon>
    </lineage>
</organism>
<comment type="caution">
    <text evidence="1">The sequence shown here is derived from an EMBL/GenBank/DDBJ whole genome shotgun (WGS) entry which is preliminary data.</text>
</comment>
<dbReference type="Proteomes" id="UP001155241">
    <property type="component" value="Unassembled WGS sequence"/>
</dbReference>
<dbReference type="AlphaFoldDB" id="A0A9X2FAH4"/>
<sequence>MGKKNKRKKKRPDPFLTYCNAVSFYLAARKLDSPNGAGLYTWPMVACEAFSLELSLKGLHHLRRRIAANSHNVHELFDGLSKTDKKRIQVHMDLQFADAFYINIQKNGVLLDILSILTRAKRMFIKIRYWHELDLPDSDTSGDVNTAGINELNYSILQVIQEDRPEWSKALSKLKSTRVPPQTQLT</sequence>
<reference evidence="1" key="1">
    <citation type="submission" date="2022-06" db="EMBL/GenBank/DDBJ databases">
        <title>Aeoliella straminimaris, a novel planctomycete from sediments.</title>
        <authorList>
            <person name="Vitorino I.R."/>
            <person name="Lage O.M."/>
        </authorList>
    </citation>
    <scope>NUCLEOTIDE SEQUENCE</scope>
    <source>
        <strain evidence="1">ICT_H6.2</strain>
    </source>
</reference>
<name>A0A9X2FAH4_9BACT</name>
<protein>
    <recommendedName>
        <fullName evidence="3">HEPN domain-containing protein</fullName>
    </recommendedName>
</protein>
<gene>
    <name evidence="1" type="ORF">NG895_13650</name>
</gene>
<evidence type="ECO:0000313" key="2">
    <source>
        <dbReference type="Proteomes" id="UP001155241"/>
    </source>
</evidence>
<proteinExistence type="predicted"/>
<evidence type="ECO:0000313" key="1">
    <source>
        <dbReference type="EMBL" id="MCO6044949.1"/>
    </source>
</evidence>